<accession>A0A7W4NU95</accession>
<dbReference type="EMBL" id="JABEQN010000003">
    <property type="protein sequence ID" value="MBB2192712.1"/>
    <property type="molecule type" value="Genomic_DNA"/>
</dbReference>
<dbReference type="AlphaFoldDB" id="A0A7W4NU95"/>
<name>A0A7W4NU95_9PROT</name>
<proteinExistence type="inferred from homology"/>
<dbReference type="PROSITE" id="PS51898">
    <property type="entry name" value="TYR_RECOMBINASE"/>
    <property type="match status" value="1"/>
</dbReference>
<dbReference type="InterPro" id="IPR011010">
    <property type="entry name" value="DNA_brk_join_enz"/>
</dbReference>
<dbReference type="Gene3D" id="1.10.443.10">
    <property type="entry name" value="Intergrase catalytic core"/>
    <property type="match status" value="1"/>
</dbReference>
<dbReference type="PANTHER" id="PTHR30349">
    <property type="entry name" value="PHAGE INTEGRASE-RELATED"/>
    <property type="match status" value="1"/>
</dbReference>
<evidence type="ECO:0000256" key="4">
    <source>
        <dbReference type="ARBA" id="ARBA00023172"/>
    </source>
</evidence>
<dbReference type="SUPFAM" id="SSF56349">
    <property type="entry name" value="DNA breaking-rejoining enzymes"/>
    <property type="match status" value="1"/>
</dbReference>
<evidence type="ECO:0000259" key="6">
    <source>
        <dbReference type="PROSITE" id="PS51898"/>
    </source>
</evidence>
<gene>
    <name evidence="8" type="ORF">HLH25_03490</name>
    <name evidence="7" type="ORF">HLH26_05550</name>
</gene>
<feature type="compositionally biased region" description="Basic and acidic residues" evidence="5">
    <location>
        <begin position="1"/>
        <end position="11"/>
    </location>
</feature>
<comment type="similarity">
    <text evidence="1">Belongs to the 'phage' integrase family.</text>
</comment>
<dbReference type="InterPro" id="IPR050090">
    <property type="entry name" value="Tyrosine_recombinase_XerCD"/>
</dbReference>
<protein>
    <submittedName>
        <fullName evidence="7">Tyrosine-type recombinase/integrase</fullName>
    </submittedName>
</protein>
<evidence type="ECO:0000256" key="3">
    <source>
        <dbReference type="ARBA" id="ARBA00023125"/>
    </source>
</evidence>
<reference evidence="9 10" key="1">
    <citation type="submission" date="2020-04" db="EMBL/GenBank/DDBJ databases">
        <title>Description of novel Gluconacetobacter.</title>
        <authorList>
            <person name="Sombolestani A."/>
        </authorList>
    </citation>
    <scope>NUCLEOTIDE SEQUENCE [LARGE SCALE GENOMIC DNA]</scope>
    <source>
        <strain evidence="8 9">LMG 1728</strain>
        <strain evidence="7 10">LMG 1731</strain>
    </source>
</reference>
<keyword evidence="2" id="KW-0229">DNA integration</keyword>
<evidence type="ECO:0000313" key="8">
    <source>
        <dbReference type="EMBL" id="MBB2192712.1"/>
    </source>
</evidence>
<evidence type="ECO:0000313" key="10">
    <source>
        <dbReference type="Proteomes" id="UP000561077"/>
    </source>
</evidence>
<keyword evidence="4" id="KW-0233">DNA recombination</keyword>
<keyword evidence="3" id="KW-0238">DNA-binding</keyword>
<dbReference type="Pfam" id="PF00589">
    <property type="entry name" value="Phage_integrase"/>
    <property type="match status" value="1"/>
</dbReference>
<dbReference type="EMBL" id="JABEQO010000005">
    <property type="protein sequence ID" value="MBB2164008.1"/>
    <property type="molecule type" value="Genomic_DNA"/>
</dbReference>
<dbReference type="InterPro" id="IPR002104">
    <property type="entry name" value="Integrase_catalytic"/>
</dbReference>
<dbReference type="GO" id="GO:0006310">
    <property type="term" value="P:DNA recombination"/>
    <property type="evidence" value="ECO:0007669"/>
    <property type="project" value="UniProtKB-KW"/>
</dbReference>
<dbReference type="CDD" id="cd00397">
    <property type="entry name" value="DNA_BRE_C"/>
    <property type="match status" value="1"/>
</dbReference>
<dbReference type="GO" id="GO:0015074">
    <property type="term" value="P:DNA integration"/>
    <property type="evidence" value="ECO:0007669"/>
    <property type="project" value="UniProtKB-KW"/>
</dbReference>
<evidence type="ECO:0000313" key="7">
    <source>
        <dbReference type="EMBL" id="MBB2164008.1"/>
    </source>
</evidence>
<dbReference type="Proteomes" id="UP000540490">
    <property type="component" value="Unassembled WGS sequence"/>
</dbReference>
<feature type="region of interest" description="Disordered" evidence="5">
    <location>
        <begin position="1"/>
        <end position="21"/>
    </location>
</feature>
<organism evidence="7 10">
    <name type="scientific">Gluconacetobacter dulcium</name>
    <dbReference type="NCBI Taxonomy" id="2729096"/>
    <lineage>
        <taxon>Bacteria</taxon>
        <taxon>Pseudomonadati</taxon>
        <taxon>Pseudomonadota</taxon>
        <taxon>Alphaproteobacteria</taxon>
        <taxon>Acetobacterales</taxon>
        <taxon>Acetobacteraceae</taxon>
        <taxon>Gluconacetobacter</taxon>
    </lineage>
</organism>
<dbReference type="InterPro" id="IPR013762">
    <property type="entry name" value="Integrase-like_cat_sf"/>
</dbReference>
<evidence type="ECO:0000256" key="1">
    <source>
        <dbReference type="ARBA" id="ARBA00008857"/>
    </source>
</evidence>
<dbReference type="RefSeq" id="WP_182972747.1">
    <property type="nucleotide sequence ID" value="NZ_JABEQN010000003.1"/>
</dbReference>
<evidence type="ECO:0000313" key="9">
    <source>
        <dbReference type="Proteomes" id="UP000540490"/>
    </source>
</evidence>
<evidence type="ECO:0000256" key="2">
    <source>
        <dbReference type="ARBA" id="ARBA00022908"/>
    </source>
</evidence>
<dbReference type="Proteomes" id="UP000561077">
    <property type="component" value="Unassembled WGS sequence"/>
</dbReference>
<comment type="caution">
    <text evidence="7">The sequence shown here is derived from an EMBL/GenBank/DDBJ whole genome shotgun (WGS) entry which is preliminary data.</text>
</comment>
<dbReference type="PANTHER" id="PTHR30349:SF41">
    <property type="entry name" value="INTEGRASE_RECOMBINASE PROTEIN MJ0367-RELATED"/>
    <property type="match status" value="1"/>
</dbReference>
<evidence type="ECO:0000256" key="5">
    <source>
        <dbReference type="SAM" id="MobiDB-lite"/>
    </source>
</evidence>
<keyword evidence="9" id="KW-1185">Reference proteome</keyword>
<sequence length="434" mass="50302">MAKQSSSKDGRPLTGQPKQPFTLYQQSNTKNWLVRFSIKGQGQQRKSLGTDDYHQAYALASRYYHECLIRAEQGLAVKTKIVSGIADDWIAVGKLTNPEKTALTRYIVGFWGEDKPESITSRTIPKFQRWRETYWIDGPGRDIKYVEYERDGKLIRRPPTRKIPSESTRHSEEVVLRKFLKFCLNEGYINRIPDFEKTKVSINARPSFTEDEMTTLINHLISNVTRSNGDQKRHYDAHMLFTYVETMRGSGMRPTECQRLRWGDFKGINFLDPGERSPDEFGIQVYGKGKEGRTLVPWHNVAFFLNTLYLLQVARGLPMEKTSLVWRQADGDHVKTFNEQLVEALTECGLRTDYRGHRRTSYSFRHYYITRMLNEGADIHLIARNAGTSVKMIEEWYAHRAVEQHADKLRPASTAIDFSKGSNRDPQIEFTIKE</sequence>
<dbReference type="GO" id="GO:0003677">
    <property type="term" value="F:DNA binding"/>
    <property type="evidence" value="ECO:0007669"/>
    <property type="project" value="UniProtKB-KW"/>
</dbReference>
<feature type="domain" description="Tyr recombinase" evidence="6">
    <location>
        <begin position="219"/>
        <end position="410"/>
    </location>
</feature>